<protein>
    <submittedName>
        <fullName evidence="1">Uncharacterized protein</fullName>
    </submittedName>
</protein>
<accession>A0AAN6Q657</accession>
<sequence>MTDPASLQIALANGSRFHNGRPFAGFPPSRLWTRGGLINQPDPLLARSVPQLDAEFRRTSEELTSPACAMRCVLIVSPPPQPPPFSSQPECVIAGWKVAGCQSWMKRTTPQAAVMRGDLTKFLCSSRTHCAFLAPGDDDSSRVRHGHWHRLGAKPFRVMNEMAEKGEGWGQF</sequence>
<evidence type="ECO:0000313" key="2">
    <source>
        <dbReference type="Proteomes" id="UP001305647"/>
    </source>
</evidence>
<reference evidence="1" key="2">
    <citation type="submission" date="2023-05" db="EMBL/GenBank/DDBJ databases">
        <authorList>
            <consortium name="Lawrence Berkeley National Laboratory"/>
            <person name="Steindorff A."/>
            <person name="Hensen N."/>
            <person name="Bonometti L."/>
            <person name="Westerberg I."/>
            <person name="Brannstrom I.O."/>
            <person name="Guillou S."/>
            <person name="Cros-Aarteil S."/>
            <person name="Calhoun S."/>
            <person name="Haridas S."/>
            <person name="Kuo A."/>
            <person name="Mondo S."/>
            <person name="Pangilinan J."/>
            <person name="Riley R."/>
            <person name="Labutti K."/>
            <person name="Andreopoulos B."/>
            <person name="Lipzen A."/>
            <person name="Chen C."/>
            <person name="Yanf M."/>
            <person name="Daum C."/>
            <person name="Ng V."/>
            <person name="Clum A."/>
            <person name="Ohm R."/>
            <person name="Martin F."/>
            <person name="Silar P."/>
            <person name="Natvig D."/>
            <person name="Lalanne C."/>
            <person name="Gautier V."/>
            <person name="Ament-Velasquez S.L."/>
            <person name="Kruys A."/>
            <person name="Hutchinson M.I."/>
            <person name="Powell A.J."/>
            <person name="Barry K."/>
            <person name="Miller A.N."/>
            <person name="Grigoriev I.V."/>
            <person name="Debuchy R."/>
            <person name="Gladieux P."/>
            <person name="Thoren M.H."/>
            <person name="Johannesson H."/>
        </authorList>
    </citation>
    <scope>NUCLEOTIDE SEQUENCE</scope>
    <source>
        <strain evidence="1">CBS 757.83</strain>
    </source>
</reference>
<dbReference type="EMBL" id="MU863627">
    <property type="protein sequence ID" value="KAK4104280.1"/>
    <property type="molecule type" value="Genomic_DNA"/>
</dbReference>
<keyword evidence="2" id="KW-1185">Reference proteome</keyword>
<proteinExistence type="predicted"/>
<name>A0AAN6Q657_9PEZI</name>
<evidence type="ECO:0000313" key="1">
    <source>
        <dbReference type="EMBL" id="KAK4104280.1"/>
    </source>
</evidence>
<comment type="caution">
    <text evidence="1">The sequence shown here is derived from an EMBL/GenBank/DDBJ whole genome shotgun (WGS) entry which is preliminary data.</text>
</comment>
<reference evidence="1" key="1">
    <citation type="journal article" date="2023" name="Mol. Phylogenet. Evol.">
        <title>Genome-scale phylogeny and comparative genomics of the fungal order Sordariales.</title>
        <authorList>
            <person name="Hensen N."/>
            <person name="Bonometti L."/>
            <person name="Westerberg I."/>
            <person name="Brannstrom I.O."/>
            <person name="Guillou S."/>
            <person name="Cros-Aarteil S."/>
            <person name="Calhoun S."/>
            <person name="Haridas S."/>
            <person name="Kuo A."/>
            <person name="Mondo S."/>
            <person name="Pangilinan J."/>
            <person name="Riley R."/>
            <person name="LaButti K."/>
            <person name="Andreopoulos B."/>
            <person name="Lipzen A."/>
            <person name="Chen C."/>
            <person name="Yan M."/>
            <person name="Daum C."/>
            <person name="Ng V."/>
            <person name="Clum A."/>
            <person name="Steindorff A."/>
            <person name="Ohm R.A."/>
            <person name="Martin F."/>
            <person name="Silar P."/>
            <person name="Natvig D.O."/>
            <person name="Lalanne C."/>
            <person name="Gautier V."/>
            <person name="Ament-Velasquez S.L."/>
            <person name="Kruys A."/>
            <person name="Hutchinson M.I."/>
            <person name="Powell A.J."/>
            <person name="Barry K."/>
            <person name="Miller A.N."/>
            <person name="Grigoriev I.V."/>
            <person name="Debuchy R."/>
            <person name="Gladieux P."/>
            <person name="Hiltunen Thoren M."/>
            <person name="Johannesson H."/>
        </authorList>
    </citation>
    <scope>NUCLEOTIDE SEQUENCE</scope>
    <source>
        <strain evidence="1">CBS 757.83</strain>
    </source>
</reference>
<dbReference type="AlphaFoldDB" id="A0AAN6Q657"/>
<dbReference type="Proteomes" id="UP001305647">
    <property type="component" value="Unassembled WGS sequence"/>
</dbReference>
<gene>
    <name evidence="1" type="ORF">N658DRAFT_249479</name>
</gene>
<organism evidence="1 2">
    <name type="scientific">Parathielavia hyrcaniae</name>
    <dbReference type="NCBI Taxonomy" id="113614"/>
    <lineage>
        <taxon>Eukaryota</taxon>
        <taxon>Fungi</taxon>
        <taxon>Dikarya</taxon>
        <taxon>Ascomycota</taxon>
        <taxon>Pezizomycotina</taxon>
        <taxon>Sordariomycetes</taxon>
        <taxon>Sordariomycetidae</taxon>
        <taxon>Sordariales</taxon>
        <taxon>Chaetomiaceae</taxon>
        <taxon>Parathielavia</taxon>
    </lineage>
</organism>